<organism evidence="3 4">
    <name type="scientific">Pomacea canaliculata</name>
    <name type="common">Golden apple snail</name>
    <dbReference type="NCBI Taxonomy" id="400727"/>
    <lineage>
        <taxon>Eukaryota</taxon>
        <taxon>Metazoa</taxon>
        <taxon>Spiralia</taxon>
        <taxon>Lophotrochozoa</taxon>
        <taxon>Mollusca</taxon>
        <taxon>Gastropoda</taxon>
        <taxon>Caenogastropoda</taxon>
        <taxon>Architaenioglossa</taxon>
        <taxon>Ampullarioidea</taxon>
        <taxon>Ampullariidae</taxon>
        <taxon>Pomacea</taxon>
    </lineage>
</organism>
<feature type="region of interest" description="Disordered" evidence="1">
    <location>
        <begin position="1"/>
        <end position="44"/>
    </location>
</feature>
<evidence type="ECO:0000256" key="2">
    <source>
        <dbReference type="SAM" id="Phobius"/>
    </source>
</evidence>
<accession>A0A2T7NDD2</accession>
<dbReference type="EMBL" id="PZQS01000014">
    <property type="protein sequence ID" value="PVD19177.1"/>
    <property type="molecule type" value="Genomic_DNA"/>
</dbReference>
<feature type="compositionally biased region" description="Polar residues" evidence="1">
    <location>
        <begin position="128"/>
        <end position="140"/>
    </location>
</feature>
<feature type="compositionally biased region" description="Acidic residues" evidence="1">
    <location>
        <begin position="218"/>
        <end position="234"/>
    </location>
</feature>
<keyword evidence="2" id="KW-0472">Membrane</keyword>
<comment type="caution">
    <text evidence="3">The sequence shown here is derived from an EMBL/GenBank/DDBJ whole genome shotgun (WGS) entry which is preliminary data.</text>
</comment>
<evidence type="ECO:0000313" key="4">
    <source>
        <dbReference type="Proteomes" id="UP000245119"/>
    </source>
</evidence>
<keyword evidence="2" id="KW-1133">Transmembrane helix</keyword>
<evidence type="ECO:0000256" key="1">
    <source>
        <dbReference type="SAM" id="MobiDB-lite"/>
    </source>
</evidence>
<proteinExistence type="predicted"/>
<feature type="region of interest" description="Disordered" evidence="1">
    <location>
        <begin position="80"/>
        <end position="99"/>
    </location>
</feature>
<gene>
    <name evidence="3" type="ORF">C0Q70_21742</name>
</gene>
<feature type="region of interest" description="Disordered" evidence="1">
    <location>
        <begin position="106"/>
        <end position="140"/>
    </location>
</feature>
<dbReference type="AlphaFoldDB" id="A0A2T7NDD2"/>
<keyword evidence="4" id="KW-1185">Reference proteome</keyword>
<keyword evidence="2" id="KW-0812">Transmembrane</keyword>
<dbReference type="OrthoDB" id="6020543at2759"/>
<feature type="region of interest" description="Disordered" evidence="1">
    <location>
        <begin position="214"/>
        <end position="234"/>
    </location>
</feature>
<name>A0A2T7NDD2_POMCA</name>
<evidence type="ECO:0000313" key="3">
    <source>
        <dbReference type="EMBL" id="PVD19177.1"/>
    </source>
</evidence>
<reference evidence="3 4" key="1">
    <citation type="submission" date="2018-04" db="EMBL/GenBank/DDBJ databases">
        <title>The genome of golden apple snail Pomacea canaliculata provides insight into stress tolerance and invasive adaptation.</title>
        <authorList>
            <person name="Liu C."/>
            <person name="Liu B."/>
            <person name="Ren Y."/>
            <person name="Zhang Y."/>
            <person name="Wang H."/>
            <person name="Li S."/>
            <person name="Jiang F."/>
            <person name="Yin L."/>
            <person name="Zhang G."/>
            <person name="Qian W."/>
            <person name="Fan W."/>
        </authorList>
    </citation>
    <scope>NUCLEOTIDE SEQUENCE [LARGE SCALE GENOMIC DNA]</scope>
    <source>
        <strain evidence="3">SZHN2017</strain>
        <tissue evidence="3">Muscle</tissue>
    </source>
</reference>
<dbReference type="Proteomes" id="UP000245119">
    <property type="component" value="Linkage Group LG14"/>
</dbReference>
<feature type="compositionally biased region" description="Low complexity" evidence="1">
    <location>
        <begin position="26"/>
        <end position="43"/>
    </location>
</feature>
<feature type="transmembrane region" description="Helical" evidence="2">
    <location>
        <begin position="173"/>
        <end position="194"/>
    </location>
</feature>
<sequence length="234" mass="25915">MATGSWESKPPLPWSPPNHLRPLNNSTGESSVSSGSTVSSGCTENDHLPWSHHYHLKPLNGSTGEITGLYSNPSFSINFNGSSPPSSDPCRKIPDRTDRDVRVRETGAAQTENEGPSNPHRQDFLQPTKVQHQSGRSTALETPWLGNERRGEDVQIGRDVETLKKTTFPKPHWVIGIVIVLLMVAAIVGAIVYIELQKASEKLKNLSKKFCDSVSYDTYDDDDDEEDEDDDDDD</sequence>
<protein>
    <submittedName>
        <fullName evidence="3">Uncharacterized protein</fullName>
    </submittedName>
</protein>
<feature type="compositionally biased region" description="Basic and acidic residues" evidence="1">
    <location>
        <begin position="89"/>
        <end position="99"/>
    </location>
</feature>